<dbReference type="EMBL" id="JAZHGC010000006">
    <property type="protein sequence ID" value="MEM5285696.1"/>
    <property type="molecule type" value="Genomic_DNA"/>
</dbReference>
<dbReference type="Gene3D" id="3.40.50.620">
    <property type="entry name" value="HUPs"/>
    <property type="match status" value="1"/>
</dbReference>
<feature type="domain" description="Hemerythrin-like" evidence="1">
    <location>
        <begin position="137"/>
        <end position="271"/>
    </location>
</feature>
<proteinExistence type="predicted"/>
<dbReference type="InterPro" id="IPR014729">
    <property type="entry name" value="Rossmann-like_a/b/a_fold"/>
</dbReference>
<evidence type="ECO:0000259" key="1">
    <source>
        <dbReference type="Pfam" id="PF01814"/>
    </source>
</evidence>
<dbReference type="RefSeq" id="WP_201646843.1">
    <property type="nucleotide sequence ID" value="NZ_CAJHCS010000001.1"/>
</dbReference>
<dbReference type="Gene3D" id="1.20.120.520">
    <property type="entry name" value="nmb1532 protein domain like"/>
    <property type="match status" value="1"/>
</dbReference>
<organism evidence="2 3">
    <name type="scientific">Paraburkholderia sabiae</name>
    <dbReference type="NCBI Taxonomy" id="273251"/>
    <lineage>
        <taxon>Bacteria</taxon>
        <taxon>Pseudomonadati</taxon>
        <taxon>Pseudomonadota</taxon>
        <taxon>Betaproteobacteria</taxon>
        <taxon>Burkholderiales</taxon>
        <taxon>Burkholderiaceae</taxon>
        <taxon>Paraburkholderia</taxon>
    </lineage>
</organism>
<dbReference type="Proteomes" id="UP001494588">
    <property type="component" value="Unassembled WGS sequence"/>
</dbReference>
<dbReference type="SUPFAM" id="SSF52402">
    <property type="entry name" value="Adenine nucleotide alpha hydrolases-like"/>
    <property type="match status" value="1"/>
</dbReference>
<evidence type="ECO:0000313" key="3">
    <source>
        <dbReference type="Proteomes" id="UP001494588"/>
    </source>
</evidence>
<comment type="caution">
    <text evidence="2">The sequence shown here is derived from an EMBL/GenBank/DDBJ whole genome shotgun (WGS) entry which is preliminary data.</text>
</comment>
<reference evidence="2 3" key="1">
    <citation type="submission" date="2024-01" db="EMBL/GenBank/DDBJ databases">
        <title>The diversity of rhizobia nodulating Mimosa spp. in eleven states of Brazil covering several biomes is determined by host plant, location, and edaphic factors.</title>
        <authorList>
            <person name="Rouws L."/>
            <person name="Barauna A."/>
            <person name="Beukes C."/>
            <person name="De Faria S.M."/>
            <person name="Gross E."/>
            <person name="Dos Reis Junior F.B."/>
            <person name="Simon M."/>
            <person name="Maluk M."/>
            <person name="Odee D.W."/>
            <person name="Kenicer G."/>
            <person name="Young J.P.W."/>
            <person name="Reis V.M."/>
            <person name="Zilli J."/>
            <person name="James E.K."/>
        </authorList>
    </citation>
    <scope>NUCLEOTIDE SEQUENCE [LARGE SCALE GENOMIC DNA]</scope>
    <source>
        <strain evidence="2 3">JPY77</strain>
    </source>
</reference>
<gene>
    <name evidence="2" type="ORF">V4C55_08245</name>
</gene>
<accession>A0ABU9Q8H2</accession>
<name>A0ABU9Q8H2_9BURK</name>
<dbReference type="Pfam" id="PF01814">
    <property type="entry name" value="Hemerythrin"/>
    <property type="match status" value="1"/>
</dbReference>
<keyword evidence="3" id="KW-1185">Reference proteome</keyword>
<protein>
    <submittedName>
        <fullName evidence="2">Hemerythrin domain-containing protein</fullName>
    </submittedName>
</protein>
<sequence>MYRHFFVPVGGTDPAIEAVGHALEFARSIGARVTFFDACGEASAENRTAERLAKAEAAARAHGVPCESASRAPAHTANLALEVIVELARAQGCDLLCAPTDASWLIRRQHTGDAFASCGMPVLMCAAPRHRVADLVIAKLLGQHRAIGALLHDLLGEVHSAVSRGQSSGAVVMDSPVAALRNVQSLRNRPGRDACVFARLRERTSAFDAELAELERQHRHENRLLGALIDSARTVAKGELPPACFEQQLQTCAQFIWEHMGREEGVILPAARRYLSDADWQEIGAALAVAAPSANLEHTIGEPRGSRA</sequence>
<dbReference type="InterPro" id="IPR012312">
    <property type="entry name" value="Hemerythrin-like"/>
</dbReference>
<evidence type="ECO:0000313" key="2">
    <source>
        <dbReference type="EMBL" id="MEM5285696.1"/>
    </source>
</evidence>